<name>A0A8H6DSV9_COCSA</name>
<feature type="region of interest" description="Disordered" evidence="1">
    <location>
        <begin position="465"/>
        <end position="485"/>
    </location>
</feature>
<feature type="compositionally biased region" description="Polar residues" evidence="1">
    <location>
        <begin position="529"/>
        <end position="546"/>
    </location>
</feature>
<feature type="region of interest" description="Disordered" evidence="1">
    <location>
        <begin position="106"/>
        <end position="137"/>
    </location>
</feature>
<comment type="caution">
    <text evidence="2">The sequence shown here is derived from an EMBL/GenBank/DDBJ whole genome shotgun (WGS) entry which is preliminary data.</text>
</comment>
<feature type="region of interest" description="Disordered" evidence="1">
    <location>
        <begin position="640"/>
        <end position="661"/>
    </location>
</feature>
<gene>
    <name evidence="2" type="ORF">GGP41_003485</name>
</gene>
<evidence type="ECO:0000313" key="3">
    <source>
        <dbReference type="Proteomes" id="UP000624244"/>
    </source>
</evidence>
<feature type="region of interest" description="Disordered" evidence="1">
    <location>
        <begin position="66"/>
        <end position="90"/>
    </location>
</feature>
<sequence>MASKLCCITEEDERSNSPELPNVRLSQLAPAKQCLLPEQTSSPNSQFTSARSGDFYKLREIFQHAHHSDEDRDTPLQAGPARFSRPSVHSIRSLRKVKSMRSVIKKKFSKDFNKKAPSTPTHHSDANEGTPKSTPDTVIKLQKRGPKQQLQITKLELHNNLLSNKKAHEGGYDSDAQVLDDVARNAGKRSPNKRPSIHSVDWIASPGRKTTPESYTKGCASGDPERDLRPYDIADPQTVSLSNTFNLVSKAPILVSDTFDERRRRLKRSYSAESMSLPKPPPISPLRLPGLSNNDTTGKPWSEVMTKSLRSSRFPVLPREGSPIMFGTDLHVCRNPKHNQAHHRRRNSDSSVAPNCTYDMLTSSVARVVEIRVQQPTSTATPRPSMSIQGTLREISSSATVVRLEKSQCEEADNDSHHSVHLQSMRISHHLRSGSLLSWDKLAGASEVPGSPYDLHEHTSADSNYFSEQSQQLPRHRRQTSSSGIASYKIPGGWGNVVPNDANIRPDFASSIYSSRPQSPPGSFGGSMINLSRTDTENRPFSISTSDLHRARCSSSFPTDNEEMPRPRQRHGLTNMKVSQSYRAETPPYTPPRAPLARNNSVADTKVSKFREEFSPPAAKKKLTHSSSIMRFLKPKRLSLRSQSEVSNSPEQPIAGVDGPFDTLDVPADRERRQSQSLVSLRAEQQALGKNKGANQVWDRALQAHQEEKASLFLPKNKDLAVQSSPFRERSGSVSTRRISVDDGDVSIRAEESNRRLSTLNTLTSGGDNDEDRPSTSIFRRRALASGDDSEVGKEVVDAYNRQGDDVEVVGAWGRYPSHTREDRTGSAGKVDDVQPRDFALEAAIKSTAPNDEEDLADPTQRRPSTPLLPGEKKKKKKLGSMRMARSSSMTFGRALMKNYSKMFKSQSTEFRRHGRGHRSSIASGGVLEHPELELFPEVWAGSLVEENNSGARGDREEFVTPNQRPMNTAKGKDKLVVDDTMATLRPRHNSSAPNLSELSLRGGDANYDHFHDLARGWSVYYKNCVDEYPRPSTGANTTTADFGALARLSFDSRHMSLHSSIMRSHIGRQSRNPSPVSHVSCNMRGGDDAASEKKSMVSVRRSTMDLISKFKHQEVAEHEKMLRLRLGESGEGMGDEDAA</sequence>
<organism evidence="2 3">
    <name type="scientific">Cochliobolus sativus</name>
    <name type="common">Common root rot and spot blotch fungus</name>
    <name type="synonym">Bipolaris sorokiniana</name>
    <dbReference type="NCBI Taxonomy" id="45130"/>
    <lineage>
        <taxon>Eukaryota</taxon>
        <taxon>Fungi</taxon>
        <taxon>Dikarya</taxon>
        <taxon>Ascomycota</taxon>
        <taxon>Pezizomycotina</taxon>
        <taxon>Dothideomycetes</taxon>
        <taxon>Pleosporomycetidae</taxon>
        <taxon>Pleosporales</taxon>
        <taxon>Pleosporineae</taxon>
        <taxon>Pleosporaceae</taxon>
        <taxon>Bipolaris</taxon>
    </lineage>
</organism>
<dbReference type="EMBL" id="WNKQ01000014">
    <property type="protein sequence ID" value="KAF5847201.1"/>
    <property type="molecule type" value="Genomic_DNA"/>
</dbReference>
<accession>A0A8H6DSV9</accession>
<feature type="region of interest" description="Disordered" evidence="1">
    <location>
        <begin position="815"/>
        <end position="887"/>
    </location>
</feature>
<evidence type="ECO:0000256" key="1">
    <source>
        <dbReference type="SAM" id="MobiDB-lite"/>
    </source>
</evidence>
<dbReference type="OMA" id="SMRISHH"/>
<feature type="region of interest" description="Disordered" evidence="1">
    <location>
        <begin position="185"/>
        <end position="229"/>
    </location>
</feature>
<feature type="compositionally biased region" description="Polar residues" evidence="1">
    <location>
        <begin position="640"/>
        <end position="651"/>
    </location>
</feature>
<feature type="region of interest" description="Disordered" evidence="1">
    <location>
        <begin position="512"/>
        <end position="568"/>
    </location>
</feature>
<proteinExistence type="predicted"/>
<feature type="region of interest" description="Disordered" evidence="1">
    <location>
        <begin position="1"/>
        <end position="20"/>
    </location>
</feature>
<protein>
    <submittedName>
        <fullName evidence="2">Uncharacterized protein</fullName>
    </submittedName>
</protein>
<feature type="compositionally biased region" description="Basic residues" evidence="1">
    <location>
        <begin position="186"/>
        <end position="196"/>
    </location>
</feature>
<feature type="compositionally biased region" description="Basic and acidic residues" evidence="1">
    <location>
        <begin position="819"/>
        <end position="840"/>
    </location>
</feature>
<feature type="region of interest" description="Disordered" evidence="1">
    <location>
        <begin position="949"/>
        <end position="970"/>
    </location>
</feature>
<evidence type="ECO:0000313" key="2">
    <source>
        <dbReference type="EMBL" id="KAF5847201.1"/>
    </source>
</evidence>
<dbReference type="AlphaFoldDB" id="A0A8H6DSV9"/>
<reference evidence="2" key="1">
    <citation type="submission" date="2019-11" db="EMBL/GenBank/DDBJ databases">
        <title>Bipolaris sorokiniana Genome sequencing.</title>
        <authorList>
            <person name="Wang H."/>
        </authorList>
    </citation>
    <scope>NUCLEOTIDE SEQUENCE</scope>
</reference>
<feature type="region of interest" description="Disordered" evidence="1">
    <location>
        <begin position="269"/>
        <end position="300"/>
    </location>
</feature>
<dbReference type="Proteomes" id="UP000624244">
    <property type="component" value="Unassembled WGS sequence"/>
</dbReference>